<name>A0ACC0CYL3_9PEZI</name>
<comment type="caution">
    <text evidence="1">The sequence shown here is derived from an EMBL/GenBank/DDBJ whole genome shotgun (WGS) entry which is preliminary data.</text>
</comment>
<protein>
    <submittedName>
        <fullName evidence="1">Uncharacterized protein</fullName>
    </submittedName>
</protein>
<evidence type="ECO:0000313" key="1">
    <source>
        <dbReference type="EMBL" id="KAI6085549.1"/>
    </source>
</evidence>
<organism evidence="1 2">
    <name type="scientific">Hypoxylon rubiginosum</name>
    <dbReference type="NCBI Taxonomy" id="110542"/>
    <lineage>
        <taxon>Eukaryota</taxon>
        <taxon>Fungi</taxon>
        <taxon>Dikarya</taxon>
        <taxon>Ascomycota</taxon>
        <taxon>Pezizomycotina</taxon>
        <taxon>Sordariomycetes</taxon>
        <taxon>Xylariomycetidae</taxon>
        <taxon>Xylariales</taxon>
        <taxon>Hypoxylaceae</taxon>
        <taxon>Hypoxylon</taxon>
    </lineage>
</organism>
<dbReference type="EMBL" id="MU394324">
    <property type="protein sequence ID" value="KAI6085549.1"/>
    <property type="molecule type" value="Genomic_DNA"/>
</dbReference>
<reference evidence="1 2" key="1">
    <citation type="journal article" date="2022" name="New Phytol.">
        <title>Ecological generalism drives hyperdiversity of secondary metabolite gene clusters in xylarialean endophytes.</title>
        <authorList>
            <person name="Franco M.E.E."/>
            <person name="Wisecaver J.H."/>
            <person name="Arnold A.E."/>
            <person name="Ju Y.M."/>
            <person name="Slot J.C."/>
            <person name="Ahrendt S."/>
            <person name="Moore L.P."/>
            <person name="Eastman K.E."/>
            <person name="Scott K."/>
            <person name="Konkel Z."/>
            <person name="Mondo S.J."/>
            <person name="Kuo A."/>
            <person name="Hayes R.D."/>
            <person name="Haridas S."/>
            <person name="Andreopoulos B."/>
            <person name="Riley R."/>
            <person name="LaButti K."/>
            <person name="Pangilinan J."/>
            <person name="Lipzen A."/>
            <person name="Amirebrahimi M."/>
            <person name="Yan J."/>
            <person name="Adam C."/>
            <person name="Keymanesh K."/>
            <person name="Ng V."/>
            <person name="Louie K."/>
            <person name="Northen T."/>
            <person name="Drula E."/>
            <person name="Henrissat B."/>
            <person name="Hsieh H.M."/>
            <person name="Youens-Clark K."/>
            <person name="Lutzoni F."/>
            <person name="Miadlikowska J."/>
            <person name="Eastwood D.C."/>
            <person name="Hamelin R.C."/>
            <person name="Grigoriev I.V."/>
            <person name="U'Ren J.M."/>
        </authorList>
    </citation>
    <scope>NUCLEOTIDE SEQUENCE [LARGE SCALE GENOMIC DNA]</scope>
    <source>
        <strain evidence="1 2">ER1909</strain>
    </source>
</reference>
<sequence length="400" mass="45498">MDLRGATPSTFHCFPDLPIEIQLYIWELALHDSVYIQINWTTPHITTAWPLVSIPQLGAGDRPGLIPYVLPEGMPTSLDSHPPPFGFRSQDRSRAHNAELFAFLEKVREADRGASEARANFGLTKTAVSRVIRQHKNASGEPSILAACLATCRASRLQAMTHAIVGTQKPLLCTNTQNTGGNRVYPARNGFVFGSVFKDQRSGRPCFVYAIAPNMFHSTRPPQMGKNFRPGGRTHLAARLSDIERCIFGARLSLTALPEGMDNDDFLNLGRMMWWRPEPAQRVRRPEANHPWHMPPGAILHVYSMVLHHLVEMRTRDHPRPLRCLIYERTSMYKNGNWYMTLVKEGRCYMCSRPLMSYLRDNFSELLDDDGHIDIIVIRDRKSIEEPELTNLSRSHEIYA</sequence>
<dbReference type="Proteomes" id="UP001497680">
    <property type="component" value="Unassembled WGS sequence"/>
</dbReference>
<keyword evidence="2" id="KW-1185">Reference proteome</keyword>
<proteinExistence type="predicted"/>
<accession>A0ACC0CYL3</accession>
<gene>
    <name evidence="1" type="ORF">F4821DRAFT_240459</name>
</gene>
<evidence type="ECO:0000313" key="2">
    <source>
        <dbReference type="Proteomes" id="UP001497680"/>
    </source>
</evidence>